<reference evidence="2" key="1">
    <citation type="submission" date="2022-11" db="UniProtKB">
        <authorList>
            <consortium name="WormBaseParasite"/>
        </authorList>
    </citation>
    <scope>IDENTIFICATION</scope>
</reference>
<dbReference type="Proteomes" id="UP000887565">
    <property type="component" value="Unplaced"/>
</dbReference>
<accession>A0A915HFK6</accession>
<organism evidence="1 2">
    <name type="scientific">Romanomermis culicivorax</name>
    <name type="common">Nematode worm</name>
    <dbReference type="NCBI Taxonomy" id="13658"/>
    <lineage>
        <taxon>Eukaryota</taxon>
        <taxon>Metazoa</taxon>
        <taxon>Ecdysozoa</taxon>
        <taxon>Nematoda</taxon>
        <taxon>Enoplea</taxon>
        <taxon>Dorylaimia</taxon>
        <taxon>Mermithida</taxon>
        <taxon>Mermithoidea</taxon>
        <taxon>Mermithidae</taxon>
        <taxon>Romanomermis</taxon>
    </lineage>
</organism>
<keyword evidence="1" id="KW-1185">Reference proteome</keyword>
<name>A0A915HFK6_ROMCU</name>
<proteinExistence type="predicted"/>
<dbReference type="AlphaFoldDB" id="A0A915HFK6"/>
<evidence type="ECO:0000313" key="2">
    <source>
        <dbReference type="WBParaSite" id="nRc.2.0.1.t00183-RA"/>
    </source>
</evidence>
<dbReference type="WBParaSite" id="nRc.2.0.1.t00183-RA">
    <property type="protein sequence ID" value="nRc.2.0.1.t00183-RA"/>
    <property type="gene ID" value="nRc.2.0.1.g00183"/>
</dbReference>
<evidence type="ECO:0000313" key="1">
    <source>
        <dbReference type="Proteomes" id="UP000887565"/>
    </source>
</evidence>
<sequence length="136" mass="15782">MQKSDPKKSPKRLNHAFGQLLTAPEVMEQLKVLKEAKKTKKVSSANKCRICFIAWLNYKKKFKANWAECDECDGRICGNCLMDDFDDEADFACQICVTRREDLTVKDLFNFEALMLFHLNKTYLHLDTIENVDLVI</sequence>
<protein>
    <submittedName>
        <fullName evidence="2">Uncharacterized protein</fullName>
    </submittedName>
</protein>
<dbReference type="Gene3D" id="3.30.40.10">
    <property type="entry name" value="Zinc/RING finger domain, C3HC4 (zinc finger)"/>
    <property type="match status" value="1"/>
</dbReference>
<dbReference type="InterPro" id="IPR013083">
    <property type="entry name" value="Znf_RING/FYVE/PHD"/>
</dbReference>